<protein>
    <submittedName>
        <fullName evidence="1">Uncharacterized protein</fullName>
    </submittedName>
</protein>
<gene>
    <name evidence="1" type="ORF">GRI75_00580</name>
</gene>
<dbReference type="Proteomes" id="UP000469159">
    <property type="component" value="Unassembled WGS sequence"/>
</dbReference>
<name>A0A6I4URI1_9SPHN</name>
<sequence>MLLLAGVVLAWFYRTPIQGYAGTGAAVAARSGCSCRHVAGRSLEDCEKDFEPGMEAVFLSEDEEERSVTAYVPLVASETARFREGYGCVLEPWDG</sequence>
<accession>A0A6I4URI1</accession>
<dbReference type="OrthoDB" id="7391866at2"/>
<dbReference type="EMBL" id="WTYK01000001">
    <property type="protein sequence ID" value="MXP40137.1"/>
    <property type="molecule type" value="Genomic_DNA"/>
</dbReference>
<reference evidence="1 2" key="1">
    <citation type="submission" date="2019-12" db="EMBL/GenBank/DDBJ databases">
        <title>Genomic-based taxomic classification of the family Erythrobacteraceae.</title>
        <authorList>
            <person name="Xu L."/>
        </authorList>
    </citation>
    <scope>NUCLEOTIDE SEQUENCE [LARGE SCALE GENOMIC DNA]</scope>
    <source>
        <strain evidence="1 2">MCCC 1K02066</strain>
    </source>
</reference>
<dbReference type="AlphaFoldDB" id="A0A6I4URI1"/>
<proteinExistence type="predicted"/>
<keyword evidence="2" id="KW-1185">Reference proteome</keyword>
<evidence type="ECO:0000313" key="2">
    <source>
        <dbReference type="Proteomes" id="UP000469159"/>
    </source>
</evidence>
<organism evidence="1 2">
    <name type="scientific">Croceibacterium soli</name>
    <dbReference type="NCBI Taxonomy" id="1739690"/>
    <lineage>
        <taxon>Bacteria</taxon>
        <taxon>Pseudomonadati</taxon>
        <taxon>Pseudomonadota</taxon>
        <taxon>Alphaproteobacteria</taxon>
        <taxon>Sphingomonadales</taxon>
        <taxon>Erythrobacteraceae</taxon>
        <taxon>Croceibacterium</taxon>
    </lineage>
</organism>
<comment type="caution">
    <text evidence="1">The sequence shown here is derived from an EMBL/GenBank/DDBJ whole genome shotgun (WGS) entry which is preliminary data.</text>
</comment>
<evidence type="ECO:0000313" key="1">
    <source>
        <dbReference type="EMBL" id="MXP40137.1"/>
    </source>
</evidence>